<feature type="signal peptide" evidence="1">
    <location>
        <begin position="1"/>
        <end position="46"/>
    </location>
</feature>
<dbReference type="Proteomes" id="UP000604046">
    <property type="component" value="Unassembled WGS sequence"/>
</dbReference>
<dbReference type="AlphaFoldDB" id="A0A812N506"/>
<comment type="caution">
    <text evidence="3">The sequence shown here is derived from an EMBL/GenBank/DDBJ whole genome shotgun (WGS) entry which is preliminary data.</text>
</comment>
<keyword evidence="4" id="KW-1185">Reference proteome</keyword>
<gene>
    <name evidence="3" type="primary">bamB</name>
    <name evidence="3" type="ORF">SNAT2548_LOCUS15916</name>
</gene>
<dbReference type="Gene3D" id="2.130.10.10">
    <property type="entry name" value="YVTN repeat-like/Quinoprotein amine dehydrogenase"/>
    <property type="match status" value="1"/>
</dbReference>
<protein>
    <submittedName>
        <fullName evidence="3">BamB protein</fullName>
    </submittedName>
</protein>
<dbReference type="InterPro" id="IPR002372">
    <property type="entry name" value="PQQ_rpt_dom"/>
</dbReference>
<dbReference type="EMBL" id="CAJNDS010002068">
    <property type="protein sequence ID" value="CAE7302596.1"/>
    <property type="molecule type" value="Genomic_DNA"/>
</dbReference>
<proteinExistence type="predicted"/>
<dbReference type="PANTHER" id="PTHR34512:SF30">
    <property type="entry name" value="OUTER MEMBRANE PROTEIN ASSEMBLY FACTOR BAMB"/>
    <property type="match status" value="1"/>
</dbReference>
<evidence type="ECO:0000313" key="3">
    <source>
        <dbReference type="EMBL" id="CAE7302596.1"/>
    </source>
</evidence>
<dbReference type="Pfam" id="PF13360">
    <property type="entry name" value="PQQ_2"/>
    <property type="match status" value="2"/>
</dbReference>
<reference evidence="3" key="1">
    <citation type="submission" date="2021-02" db="EMBL/GenBank/DDBJ databases">
        <authorList>
            <person name="Dougan E. K."/>
            <person name="Rhodes N."/>
            <person name="Thang M."/>
            <person name="Chan C."/>
        </authorList>
    </citation>
    <scope>NUCLEOTIDE SEQUENCE</scope>
</reference>
<name>A0A812N506_9DINO</name>
<keyword evidence="1" id="KW-0732">Signal</keyword>
<feature type="domain" description="Pyrrolo-quinoline quinone repeat" evidence="2">
    <location>
        <begin position="149"/>
        <end position="299"/>
    </location>
</feature>
<dbReference type="InterPro" id="IPR011047">
    <property type="entry name" value="Quinoprotein_ADH-like_sf"/>
</dbReference>
<evidence type="ECO:0000259" key="2">
    <source>
        <dbReference type="Pfam" id="PF13360"/>
    </source>
</evidence>
<dbReference type="Gene3D" id="2.40.10.480">
    <property type="match status" value="1"/>
</dbReference>
<dbReference type="SMART" id="SM00564">
    <property type="entry name" value="PQQ"/>
    <property type="match status" value="7"/>
</dbReference>
<dbReference type="SUPFAM" id="SSF50998">
    <property type="entry name" value="Quinoprotein alcohol dehydrogenase-like"/>
    <property type="match status" value="2"/>
</dbReference>
<evidence type="ECO:0000313" key="4">
    <source>
        <dbReference type="Proteomes" id="UP000604046"/>
    </source>
</evidence>
<feature type="chain" id="PRO_5032793929" evidence="1">
    <location>
        <begin position="47"/>
        <end position="522"/>
    </location>
</feature>
<dbReference type="InterPro" id="IPR015943">
    <property type="entry name" value="WD40/YVTN_repeat-like_dom_sf"/>
</dbReference>
<feature type="domain" description="Pyrrolo-quinoline quinone repeat" evidence="2">
    <location>
        <begin position="332"/>
        <end position="405"/>
    </location>
</feature>
<dbReference type="OrthoDB" id="407257at2759"/>
<dbReference type="PANTHER" id="PTHR34512">
    <property type="entry name" value="CELL SURFACE PROTEIN"/>
    <property type="match status" value="1"/>
</dbReference>
<organism evidence="3 4">
    <name type="scientific">Symbiodinium natans</name>
    <dbReference type="NCBI Taxonomy" id="878477"/>
    <lineage>
        <taxon>Eukaryota</taxon>
        <taxon>Sar</taxon>
        <taxon>Alveolata</taxon>
        <taxon>Dinophyceae</taxon>
        <taxon>Suessiales</taxon>
        <taxon>Symbiodiniaceae</taxon>
        <taxon>Symbiodinium</taxon>
    </lineage>
</organism>
<accession>A0A812N506</accession>
<evidence type="ECO:0000256" key="1">
    <source>
        <dbReference type="SAM" id="SignalP"/>
    </source>
</evidence>
<sequence>MEAMGLETSRADSFHRIWMNSCGVMSAWLHTLVFLLLPVVWSCVEAESTCGDFLQLGFAVGQTSLSRKAPEALHTSSTSSISHPWPHARGKVPGQFGTTDVVLALPHGPANWTWHNPMGQWEDMVAGGPVIDVEKNLYLMTMQGLWKFSPSGEVLWHYDTPGRSDNEPYLSGDSLFGSTTTGHVFAVDRHTGQELWSTRVAERAGGDAAYPASLDGVFVVPSSKWAGSTEALPGGNTKIFGLHAETGDQLWEYQSDHVLWNLTPLFPDDGTFVYQTAEGHVFRLSLHNGTVIWKTELANMSDTFSDGGAVLGPNKIIYTCSNLEGRGKVGERGVVRAFGLEKGNLIWEHILTDPCCTFPAVGHVKGADSLAVVVTPGAFPGGSAHEPGSVVALDAETGSLLWRFNAAPHMSLFAAGDAERAAHLVLHGVSPHLIRQVCLPAQWSSPAISGDGAVYVGRMDGKLYVVHGALTGSEIGELTKDPETGVYAHVQTVGSAPIHGALGFADGLLGYATCDSLYVWQA</sequence>
<dbReference type="InterPro" id="IPR018391">
    <property type="entry name" value="PQQ_b-propeller_rpt"/>
</dbReference>